<gene>
    <name evidence="1" type="ORF">IHE45_03G045800</name>
</gene>
<evidence type="ECO:0000313" key="1">
    <source>
        <dbReference type="EMBL" id="KAH7688659.1"/>
    </source>
</evidence>
<keyword evidence="2" id="KW-1185">Reference proteome</keyword>
<organism evidence="1 2">
    <name type="scientific">Dioscorea alata</name>
    <name type="common">Purple yam</name>
    <dbReference type="NCBI Taxonomy" id="55571"/>
    <lineage>
        <taxon>Eukaryota</taxon>
        <taxon>Viridiplantae</taxon>
        <taxon>Streptophyta</taxon>
        <taxon>Embryophyta</taxon>
        <taxon>Tracheophyta</taxon>
        <taxon>Spermatophyta</taxon>
        <taxon>Magnoliopsida</taxon>
        <taxon>Liliopsida</taxon>
        <taxon>Dioscoreales</taxon>
        <taxon>Dioscoreaceae</taxon>
        <taxon>Dioscorea</taxon>
    </lineage>
</organism>
<protein>
    <submittedName>
        <fullName evidence="1">Uncharacterized protein</fullName>
    </submittedName>
</protein>
<sequence>MSSRPLHARAAEAAPPAGGAGGRRGTPAGGRAGGATRRSRAHAPPAHPAPAAPRASASSRVFRVFAAGLDNDPSAGSPTETLLRLLLPLHDKVQWTSRDVAGGETAPVALCLGPRRPRCGGSALTRPCTRGGPQRCPAVRGVAPVSLSVGCGGGSRARRPPSLRTLPARPWRVCVAAGEPLGPWPVVGRRCRSRRGVARPPVPPV</sequence>
<comment type="caution">
    <text evidence="1">The sequence shown here is derived from an EMBL/GenBank/DDBJ whole genome shotgun (WGS) entry which is preliminary data.</text>
</comment>
<reference evidence="2" key="1">
    <citation type="journal article" date="2022" name="Nat. Commun.">
        <title>Chromosome evolution and the genetic basis of agronomically important traits in greater yam.</title>
        <authorList>
            <person name="Bredeson J.V."/>
            <person name="Lyons J.B."/>
            <person name="Oniyinde I.O."/>
            <person name="Okereke N.R."/>
            <person name="Kolade O."/>
            <person name="Nnabue I."/>
            <person name="Nwadili C.O."/>
            <person name="Hribova E."/>
            <person name="Parker M."/>
            <person name="Nwogha J."/>
            <person name="Shu S."/>
            <person name="Carlson J."/>
            <person name="Kariba R."/>
            <person name="Muthemba S."/>
            <person name="Knop K."/>
            <person name="Barton G.J."/>
            <person name="Sherwood A.V."/>
            <person name="Lopez-Montes A."/>
            <person name="Asiedu R."/>
            <person name="Jamnadass R."/>
            <person name="Muchugi A."/>
            <person name="Goodstein D."/>
            <person name="Egesi C.N."/>
            <person name="Featherston J."/>
            <person name="Asfaw A."/>
            <person name="Simpson G.G."/>
            <person name="Dolezel J."/>
            <person name="Hendre P.S."/>
            <person name="Van Deynze A."/>
            <person name="Kumar P.L."/>
            <person name="Obidiegwu J.E."/>
            <person name="Bhattacharjee R."/>
            <person name="Rokhsar D.S."/>
        </authorList>
    </citation>
    <scope>NUCLEOTIDE SEQUENCE [LARGE SCALE GENOMIC DNA]</scope>
    <source>
        <strain evidence="2">cv. TDa95/00328</strain>
    </source>
</reference>
<name>A0ACB7WK29_DIOAL</name>
<evidence type="ECO:0000313" key="2">
    <source>
        <dbReference type="Proteomes" id="UP000827976"/>
    </source>
</evidence>
<accession>A0ACB7WK29</accession>
<dbReference type="EMBL" id="CM037013">
    <property type="protein sequence ID" value="KAH7688659.1"/>
    <property type="molecule type" value="Genomic_DNA"/>
</dbReference>
<dbReference type="Proteomes" id="UP000827976">
    <property type="component" value="Chromosome 3"/>
</dbReference>
<proteinExistence type="predicted"/>